<name>A0A212F0G6_DANPL</name>
<sequence length="110" mass="12260">MFRRTSSVKMFDCGCIKVCWLVFCSILIALTKDSADAHGITVDLNHGRCRTLSPPETRIQSADWFTSSARAAGERSTLMAKIASVNRHLNGYIWTKSIFCASWTIKDDLG</sequence>
<evidence type="ECO:0008006" key="4">
    <source>
        <dbReference type="Google" id="ProtNLM"/>
    </source>
</evidence>
<evidence type="ECO:0000313" key="3">
    <source>
        <dbReference type="Proteomes" id="UP000007151"/>
    </source>
</evidence>
<protein>
    <recommendedName>
        <fullName evidence="4">Secreted protein</fullName>
    </recommendedName>
</protein>
<dbReference type="KEGG" id="dpl:KGM_204800"/>
<dbReference type="EMBL" id="AGBW02011075">
    <property type="protein sequence ID" value="OWR47248.1"/>
    <property type="molecule type" value="Genomic_DNA"/>
</dbReference>
<organism evidence="2 3">
    <name type="scientific">Danaus plexippus plexippus</name>
    <dbReference type="NCBI Taxonomy" id="278856"/>
    <lineage>
        <taxon>Eukaryota</taxon>
        <taxon>Metazoa</taxon>
        <taxon>Ecdysozoa</taxon>
        <taxon>Arthropoda</taxon>
        <taxon>Hexapoda</taxon>
        <taxon>Insecta</taxon>
        <taxon>Pterygota</taxon>
        <taxon>Neoptera</taxon>
        <taxon>Endopterygota</taxon>
        <taxon>Lepidoptera</taxon>
        <taxon>Glossata</taxon>
        <taxon>Ditrysia</taxon>
        <taxon>Papilionoidea</taxon>
        <taxon>Nymphalidae</taxon>
        <taxon>Danainae</taxon>
        <taxon>Danaini</taxon>
        <taxon>Danaina</taxon>
        <taxon>Danaus</taxon>
        <taxon>Danaus</taxon>
    </lineage>
</organism>
<comment type="caution">
    <text evidence="2">The sequence shown here is derived from an EMBL/GenBank/DDBJ whole genome shotgun (WGS) entry which is preliminary data.</text>
</comment>
<dbReference type="InParanoid" id="A0A212F0G6"/>
<reference evidence="2 3" key="1">
    <citation type="journal article" date="2011" name="Cell">
        <title>The monarch butterfly genome yields insights into long-distance migration.</title>
        <authorList>
            <person name="Zhan S."/>
            <person name="Merlin C."/>
            <person name="Boore J.L."/>
            <person name="Reppert S.M."/>
        </authorList>
    </citation>
    <scope>NUCLEOTIDE SEQUENCE [LARGE SCALE GENOMIC DNA]</scope>
    <source>
        <strain evidence="2">F-2</strain>
    </source>
</reference>
<keyword evidence="3" id="KW-1185">Reference proteome</keyword>
<dbReference type="AlphaFoldDB" id="A0A212F0G6"/>
<feature type="signal peptide" evidence="1">
    <location>
        <begin position="1"/>
        <end position="37"/>
    </location>
</feature>
<evidence type="ECO:0000256" key="1">
    <source>
        <dbReference type="SAM" id="SignalP"/>
    </source>
</evidence>
<feature type="chain" id="PRO_5013347110" description="Secreted protein" evidence="1">
    <location>
        <begin position="38"/>
        <end position="110"/>
    </location>
</feature>
<keyword evidence="1" id="KW-0732">Signal</keyword>
<accession>A0A212F0G6</accession>
<proteinExistence type="predicted"/>
<gene>
    <name evidence="2" type="ORF">KGM_204800</name>
</gene>
<dbReference type="Proteomes" id="UP000007151">
    <property type="component" value="Unassembled WGS sequence"/>
</dbReference>
<evidence type="ECO:0000313" key="2">
    <source>
        <dbReference type="EMBL" id="OWR47248.1"/>
    </source>
</evidence>